<evidence type="ECO:0000313" key="1">
    <source>
        <dbReference type="EMBL" id="KLO05333.1"/>
    </source>
</evidence>
<name>A0A0H2R777_9AGAM</name>
<reference evidence="1 2" key="1">
    <citation type="submission" date="2015-04" db="EMBL/GenBank/DDBJ databases">
        <title>Complete genome sequence of Schizopora paradoxa KUC8140, a cosmopolitan wood degrader in East Asia.</title>
        <authorList>
            <consortium name="DOE Joint Genome Institute"/>
            <person name="Min B."/>
            <person name="Park H."/>
            <person name="Jang Y."/>
            <person name="Kim J.-J."/>
            <person name="Kim K.H."/>
            <person name="Pangilinan J."/>
            <person name="Lipzen A."/>
            <person name="Riley R."/>
            <person name="Grigoriev I.V."/>
            <person name="Spatafora J.W."/>
            <person name="Choi I.-G."/>
        </authorList>
    </citation>
    <scope>NUCLEOTIDE SEQUENCE [LARGE SCALE GENOMIC DNA]</scope>
    <source>
        <strain evidence="1 2">KUC8140</strain>
    </source>
</reference>
<proteinExistence type="predicted"/>
<dbReference type="Proteomes" id="UP000053477">
    <property type="component" value="Unassembled WGS sequence"/>
</dbReference>
<accession>A0A0H2R777</accession>
<dbReference type="OrthoDB" id="2523749at2759"/>
<gene>
    <name evidence="1" type="ORF">SCHPADRAFT_1002974</name>
</gene>
<dbReference type="AlphaFoldDB" id="A0A0H2R777"/>
<keyword evidence="2" id="KW-1185">Reference proteome</keyword>
<dbReference type="InParanoid" id="A0A0H2R777"/>
<dbReference type="EMBL" id="KQ086324">
    <property type="protein sequence ID" value="KLO05333.1"/>
    <property type="molecule type" value="Genomic_DNA"/>
</dbReference>
<protein>
    <recommendedName>
        <fullName evidence="3">Protein kinase domain-containing protein</fullName>
    </recommendedName>
</protein>
<sequence>MPLFGLPFPGRDPFDLALMRKKYPELTSPPQRDTRKINDFEEIQREETYGVFRAWTGPKKEPGSISFIVKFAVAGSDERHQALRQEATIYHEQIPLLQGTDIPKLYGYYEGTRLNSNKTQISCIFLEDCGKPIFGSFVNLPLAHRAEILKKIGRLHLSGMTLDYFYERNVVREGDLYRLIGFKHVELGHQCPWDGDKVYEGEFRPDSIQLACGIMYSIGLELCLWKSRLSVKIFGKNRPRSEFPTQEAIDTLCEGIKLHQFQDEDRLHNWLKKYKEYQDQMTPEEFMEKFERPNFTELPKYFERDDCDS</sequence>
<evidence type="ECO:0008006" key="3">
    <source>
        <dbReference type="Google" id="ProtNLM"/>
    </source>
</evidence>
<organism evidence="1 2">
    <name type="scientific">Schizopora paradoxa</name>
    <dbReference type="NCBI Taxonomy" id="27342"/>
    <lineage>
        <taxon>Eukaryota</taxon>
        <taxon>Fungi</taxon>
        <taxon>Dikarya</taxon>
        <taxon>Basidiomycota</taxon>
        <taxon>Agaricomycotina</taxon>
        <taxon>Agaricomycetes</taxon>
        <taxon>Hymenochaetales</taxon>
        <taxon>Schizoporaceae</taxon>
        <taxon>Schizopora</taxon>
    </lineage>
</organism>
<dbReference type="STRING" id="27342.A0A0H2R777"/>
<evidence type="ECO:0000313" key="2">
    <source>
        <dbReference type="Proteomes" id="UP000053477"/>
    </source>
</evidence>